<dbReference type="AlphaFoldDB" id="A0A183K615"/>
<organism evidence="4">
    <name type="scientific">Schistosoma curassoni</name>
    <dbReference type="NCBI Taxonomy" id="6186"/>
    <lineage>
        <taxon>Eukaryota</taxon>
        <taxon>Metazoa</taxon>
        <taxon>Spiralia</taxon>
        <taxon>Lophotrochozoa</taxon>
        <taxon>Platyhelminthes</taxon>
        <taxon>Trematoda</taxon>
        <taxon>Digenea</taxon>
        <taxon>Strigeidida</taxon>
        <taxon>Schistosomatoidea</taxon>
        <taxon>Schistosomatidae</taxon>
        <taxon>Schistosoma</taxon>
    </lineage>
</organism>
<proteinExistence type="predicted"/>
<accession>A0A183K615</accession>
<feature type="region of interest" description="Disordered" evidence="1">
    <location>
        <begin position="71"/>
        <end position="94"/>
    </location>
</feature>
<sequence length="94" mass="10241">MTVCLTMINIEGSMANTDYRTCVLDCGPNKNCQSDTCCPASNVTEVQFISSNFNSVSQNSFNLPQNNTCNTSKNEQDNLPNNDVHINLSKISGS</sequence>
<reference evidence="4" key="1">
    <citation type="submission" date="2016-06" db="UniProtKB">
        <authorList>
            <consortium name="WormBaseParasite"/>
        </authorList>
    </citation>
    <scope>IDENTIFICATION</scope>
</reference>
<dbReference type="Proteomes" id="UP000279833">
    <property type="component" value="Unassembled WGS sequence"/>
</dbReference>
<evidence type="ECO:0000313" key="3">
    <source>
        <dbReference type="Proteomes" id="UP000279833"/>
    </source>
</evidence>
<dbReference type="EMBL" id="UZAK01033785">
    <property type="protein sequence ID" value="VDP39902.1"/>
    <property type="molecule type" value="Genomic_DNA"/>
</dbReference>
<dbReference type="WBParaSite" id="SCUD_0001044001-mRNA-1">
    <property type="protein sequence ID" value="SCUD_0001044001-mRNA-1"/>
    <property type="gene ID" value="SCUD_0001044001"/>
</dbReference>
<reference evidence="2 3" key="2">
    <citation type="submission" date="2018-11" db="EMBL/GenBank/DDBJ databases">
        <authorList>
            <consortium name="Pathogen Informatics"/>
        </authorList>
    </citation>
    <scope>NUCLEOTIDE SEQUENCE [LARGE SCALE GENOMIC DNA]</scope>
    <source>
        <strain evidence="2">Dakar</strain>
        <strain evidence="3">Dakar, Senegal</strain>
    </source>
</reference>
<evidence type="ECO:0000313" key="4">
    <source>
        <dbReference type="WBParaSite" id="SCUD_0001044001-mRNA-1"/>
    </source>
</evidence>
<feature type="compositionally biased region" description="Polar residues" evidence="1">
    <location>
        <begin position="71"/>
        <end position="81"/>
    </location>
</feature>
<keyword evidence="3" id="KW-1185">Reference proteome</keyword>
<name>A0A183K615_9TREM</name>
<dbReference type="STRING" id="6186.A0A183K615"/>
<protein>
    <submittedName>
        <fullName evidence="4">CC domain-containing protein</fullName>
    </submittedName>
</protein>
<evidence type="ECO:0000313" key="2">
    <source>
        <dbReference type="EMBL" id="VDP39902.1"/>
    </source>
</evidence>
<evidence type="ECO:0000256" key="1">
    <source>
        <dbReference type="SAM" id="MobiDB-lite"/>
    </source>
</evidence>
<gene>
    <name evidence="2" type="ORF">SCUD_LOCUS10440</name>
</gene>